<evidence type="ECO:0000313" key="3">
    <source>
        <dbReference type="Proteomes" id="UP000789524"/>
    </source>
</evidence>
<gene>
    <name evidence="2" type="ORF">DCHRY22_LOCUS12019</name>
</gene>
<dbReference type="EMBL" id="CAKASE010000074">
    <property type="protein sequence ID" value="CAG9576357.1"/>
    <property type="molecule type" value="Genomic_DNA"/>
</dbReference>
<dbReference type="Proteomes" id="UP000789524">
    <property type="component" value="Unassembled WGS sequence"/>
</dbReference>
<reference evidence="2" key="1">
    <citation type="submission" date="2021-09" db="EMBL/GenBank/DDBJ databases">
        <authorList>
            <person name="Martin H S."/>
        </authorList>
    </citation>
    <scope>NUCLEOTIDE SEQUENCE</scope>
</reference>
<evidence type="ECO:0000256" key="1">
    <source>
        <dbReference type="SAM" id="MobiDB-lite"/>
    </source>
</evidence>
<proteinExistence type="predicted"/>
<name>A0A8J2QY53_9NEOP</name>
<organism evidence="2 3">
    <name type="scientific">Danaus chrysippus</name>
    <name type="common">African queen</name>
    <dbReference type="NCBI Taxonomy" id="151541"/>
    <lineage>
        <taxon>Eukaryota</taxon>
        <taxon>Metazoa</taxon>
        <taxon>Ecdysozoa</taxon>
        <taxon>Arthropoda</taxon>
        <taxon>Hexapoda</taxon>
        <taxon>Insecta</taxon>
        <taxon>Pterygota</taxon>
        <taxon>Neoptera</taxon>
        <taxon>Endopterygota</taxon>
        <taxon>Lepidoptera</taxon>
        <taxon>Glossata</taxon>
        <taxon>Ditrysia</taxon>
        <taxon>Papilionoidea</taxon>
        <taxon>Nymphalidae</taxon>
        <taxon>Danainae</taxon>
        <taxon>Danaini</taxon>
        <taxon>Danaina</taxon>
        <taxon>Danaus</taxon>
        <taxon>Anosia</taxon>
    </lineage>
</organism>
<dbReference type="AlphaFoldDB" id="A0A8J2QY53"/>
<feature type="region of interest" description="Disordered" evidence="1">
    <location>
        <begin position="1"/>
        <end position="33"/>
    </location>
</feature>
<keyword evidence="3" id="KW-1185">Reference proteome</keyword>
<accession>A0A8J2QY53</accession>
<protein>
    <submittedName>
        <fullName evidence="2">(African queen) hypothetical protein</fullName>
    </submittedName>
</protein>
<sequence>MTGENIRGAPVEPPPGPPGPAPPRPRAPRPLRPTPARLMVIRGRYCHKGASSVIRDIITVKPRSVVDHLHYRPDAVSRVIFQVILAVAGPRVRVLYLSGLFPMRPFLSRGACISDPSLPLASPHRRSMT</sequence>
<comment type="caution">
    <text evidence="2">The sequence shown here is derived from an EMBL/GenBank/DDBJ whole genome shotgun (WGS) entry which is preliminary data.</text>
</comment>
<evidence type="ECO:0000313" key="2">
    <source>
        <dbReference type="EMBL" id="CAG9576357.1"/>
    </source>
</evidence>
<feature type="compositionally biased region" description="Pro residues" evidence="1">
    <location>
        <begin position="11"/>
        <end position="33"/>
    </location>
</feature>